<dbReference type="PIRSF" id="PIRSF020565">
    <property type="entry name" value="3Ho_Ac_ACP_DH_prd"/>
    <property type="match status" value="1"/>
</dbReference>
<dbReference type="Proteomes" id="UP000600307">
    <property type="component" value="Unassembled WGS sequence"/>
</dbReference>
<protein>
    <submittedName>
        <fullName evidence="1">Hotdog family protein</fullName>
    </submittedName>
</protein>
<dbReference type="Pfam" id="PF22817">
    <property type="entry name" value="ApeP-like"/>
    <property type="match status" value="1"/>
</dbReference>
<comment type="caution">
    <text evidence="1">The sequence shown here is derived from an EMBL/GenBank/DDBJ whole genome shotgun (WGS) entry which is preliminary data.</text>
</comment>
<dbReference type="InterPro" id="IPR029069">
    <property type="entry name" value="HotDog_dom_sf"/>
</dbReference>
<evidence type="ECO:0000313" key="2">
    <source>
        <dbReference type="Proteomes" id="UP000600307"/>
    </source>
</evidence>
<keyword evidence="2" id="KW-1185">Reference proteome</keyword>
<reference evidence="1 2" key="1">
    <citation type="submission" date="2020-11" db="EMBL/GenBank/DDBJ databases">
        <title>Taxonomic investigation of Rahnella spp.</title>
        <authorList>
            <person name="Lee S.D."/>
        </authorList>
    </citation>
    <scope>NUCLEOTIDE SEQUENCE [LARGE SCALE GENOMIC DNA]</scope>
    <source>
        <strain evidence="1 2">SAP-10</strain>
    </source>
</reference>
<dbReference type="Gene3D" id="3.10.129.10">
    <property type="entry name" value="Hotdog Thioesterase"/>
    <property type="match status" value="1"/>
</dbReference>
<evidence type="ECO:0000313" key="1">
    <source>
        <dbReference type="EMBL" id="MBF7956923.1"/>
    </source>
</evidence>
<name>A0ABS0DU28_9GAMM</name>
<accession>A0ABS0DU28</accession>
<sequence length="159" mass="16956">MNTLSAETFLPHAAPMVLLDSVIEVANDTALCSVVVSPDSVLAPFLNARGALPAWYAIELIAQTVGVWSGWHGAQQGEAPQVGMLLGARAVKCSVAEFAAGSELLIQVSLVLRDEKIASFEGVISIKQEKDNLQVATGRLNTYQPDKEELITLTQGKPQ</sequence>
<dbReference type="EMBL" id="JADOBH010000002">
    <property type="protein sequence ID" value="MBF7956923.1"/>
    <property type="molecule type" value="Genomic_DNA"/>
</dbReference>
<dbReference type="CDD" id="cd01289">
    <property type="entry name" value="FabA_like"/>
    <property type="match status" value="1"/>
</dbReference>
<dbReference type="SUPFAM" id="SSF54637">
    <property type="entry name" value="Thioesterase/thiol ester dehydrase-isomerase"/>
    <property type="match status" value="1"/>
</dbReference>
<organism evidence="1 2">
    <name type="scientific">Rahnella victoriana</name>
    <dbReference type="NCBI Taxonomy" id="1510570"/>
    <lineage>
        <taxon>Bacteria</taxon>
        <taxon>Pseudomonadati</taxon>
        <taxon>Pseudomonadota</taxon>
        <taxon>Gammaproteobacteria</taxon>
        <taxon>Enterobacterales</taxon>
        <taxon>Yersiniaceae</taxon>
        <taxon>Rahnella</taxon>
    </lineage>
</organism>
<dbReference type="InterPro" id="IPR016776">
    <property type="entry name" value="ApeP-like_dehydratase"/>
</dbReference>
<gene>
    <name evidence="1" type="ORF">IV431_15305</name>
</gene>
<dbReference type="RefSeq" id="WP_119822756.1">
    <property type="nucleotide sequence ID" value="NZ_JADOBH010000002.1"/>
</dbReference>
<proteinExistence type="predicted"/>